<protein>
    <recommendedName>
        <fullName evidence="3">asparagine synthase (glutamine-hydrolyzing)</fullName>
        <ecNumber evidence="3">6.3.5.4</ecNumber>
    </recommendedName>
</protein>
<comment type="catalytic activity">
    <reaction evidence="4">
        <text>L-aspartate + L-glutamine + ATP + H2O = L-asparagine + L-glutamate + AMP + diphosphate + H(+)</text>
        <dbReference type="Rhea" id="RHEA:12228"/>
        <dbReference type="ChEBI" id="CHEBI:15377"/>
        <dbReference type="ChEBI" id="CHEBI:15378"/>
        <dbReference type="ChEBI" id="CHEBI:29985"/>
        <dbReference type="ChEBI" id="CHEBI:29991"/>
        <dbReference type="ChEBI" id="CHEBI:30616"/>
        <dbReference type="ChEBI" id="CHEBI:33019"/>
        <dbReference type="ChEBI" id="CHEBI:58048"/>
        <dbReference type="ChEBI" id="CHEBI:58359"/>
        <dbReference type="ChEBI" id="CHEBI:456215"/>
        <dbReference type="EC" id="6.3.5.4"/>
    </reaction>
</comment>
<dbReference type="GO" id="GO:0006529">
    <property type="term" value="P:asparagine biosynthetic process"/>
    <property type="evidence" value="ECO:0007669"/>
    <property type="project" value="InterPro"/>
</dbReference>
<evidence type="ECO:0000256" key="2">
    <source>
        <dbReference type="ARBA" id="ARBA00005752"/>
    </source>
</evidence>
<dbReference type="EC" id="6.3.5.4" evidence="3"/>
<dbReference type="InterPro" id="IPR001962">
    <property type="entry name" value="Asn_synthase"/>
</dbReference>
<dbReference type="PIRSF" id="PIRSF001589">
    <property type="entry name" value="Asn_synthetase_glu-h"/>
    <property type="match status" value="1"/>
</dbReference>
<dbReference type="InterPro" id="IPR006426">
    <property type="entry name" value="Asn_synth_AEB"/>
</dbReference>
<evidence type="ECO:0000313" key="6">
    <source>
        <dbReference type="EMBL" id="QDX26884.1"/>
    </source>
</evidence>
<comment type="similarity">
    <text evidence="2">Belongs to the asparagine synthetase family.</text>
</comment>
<evidence type="ECO:0000313" key="7">
    <source>
        <dbReference type="Proteomes" id="UP000318055"/>
    </source>
</evidence>
<dbReference type="InterPro" id="IPR014729">
    <property type="entry name" value="Rossmann-like_a/b/a_fold"/>
</dbReference>
<evidence type="ECO:0000259" key="5">
    <source>
        <dbReference type="Pfam" id="PF00733"/>
    </source>
</evidence>
<organism evidence="6 7">
    <name type="scientific">Sphingomonas suaedae</name>
    <dbReference type="NCBI Taxonomy" id="2599297"/>
    <lineage>
        <taxon>Bacteria</taxon>
        <taxon>Pseudomonadati</taxon>
        <taxon>Pseudomonadota</taxon>
        <taxon>Alphaproteobacteria</taxon>
        <taxon>Sphingomonadales</taxon>
        <taxon>Sphingomonadaceae</taxon>
        <taxon>Sphingomonas</taxon>
    </lineage>
</organism>
<dbReference type="InterPro" id="IPR029055">
    <property type="entry name" value="Ntn_hydrolases_N"/>
</dbReference>
<comment type="pathway">
    <text evidence="1">Amino-acid biosynthesis; L-asparagine biosynthesis; L-asparagine from L-aspartate (L-Gln route): step 1/1.</text>
</comment>
<dbReference type="AlphaFoldDB" id="A0A518RHI1"/>
<dbReference type="Proteomes" id="UP000318055">
    <property type="component" value="Chromosome"/>
</dbReference>
<dbReference type="GO" id="GO:0004066">
    <property type="term" value="F:asparagine synthase (glutamine-hydrolyzing) activity"/>
    <property type="evidence" value="ECO:0007669"/>
    <property type="project" value="UniProtKB-EC"/>
</dbReference>
<sequence>MNIAPLFVMLGAPDAEPPEWIAASIARSPVARPLTRLTEGGGMIAIGDATAPHVIFPDGNGFVWGTIFDRMTSGRIVEKVDARLSTDPIERFVERQWGGYLAIRKTGRAFEIFRDPSGAIPCYHARIDGVEIFTTRPEFLFDAGLIHADIDWTILAQSLVYRSLRPARTPLRGVSELMPGTAAASEDGQLRLRTAWTPWRFTAPANEIRSAAEATEQVWRATTSCVGAWARCFERPLLEISGGLDSSIVAAVLAQVGANPACITFAAAPGDPDETPYARAAADHLGFQLEVLRADVSDVDLARSNARDLPRPCARAFAQAHETKLRAIAAREGSDAFFSGGGGDNVFGYLRSVLPVIDRWKRGDPGLLRTMTDMATLAEVSLWEIFTRSVQRAFRWRAARRWLADEQLLARAAIRDLPFPQGHPWVDAPATTLPGKLVHGRAMIVIQNHLEGLDRLHDAPVISPLISQPIFETCMAIPTWLWCERGMNRAVARRAFADRLPPEVIERRSKGAFDTYCAQVFLANRSAIREMLLGGALARQGLLDTTTIEAKLVPNAASAAEMLRLLDLVDTEAWICAWESRPIPRPGT</sequence>
<dbReference type="GO" id="GO:0005829">
    <property type="term" value="C:cytosol"/>
    <property type="evidence" value="ECO:0007669"/>
    <property type="project" value="TreeGrafter"/>
</dbReference>
<gene>
    <name evidence="6" type="ORF">FPZ54_13285</name>
</gene>
<evidence type="ECO:0000256" key="4">
    <source>
        <dbReference type="ARBA" id="ARBA00048741"/>
    </source>
</evidence>
<dbReference type="PANTHER" id="PTHR43284:SF1">
    <property type="entry name" value="ASPARAGINE SYNTHETASE"/>
    <property type="match status" value="1"/>
</dbReference>
<evidence type="ECO:0000256" key="1">
    <source>
        <dbReference type="ARBA" id="ARBA00005187"/>
    </source>
</evidence>
<name>A0A518RHI1_9SPHN</name>
<feature type="domain" description="Asparagine synthetase" evidence="5">
    <location>
        <begin position="240"/>
        <end position="574"/>
    </location>
</feature>
<dbReference type="OrthoDB" id="7053173at2"/>
<reference evidence="6 7" key="1">
    <citation type="submission" date="2019-07" db="EMBL/GenBank/DDBJ databases">
        <title>Sphingomonas alkalisoli sp. nov., isolated from rhizosphere soil of Suaedae salsa.</title>
        <authorList>
            <person name="Zhang H."/>
            <person name="Xu L."/>
            <person name="Zhang J.-X."/>
            <person name="Sun J.-Q."/>
        </authorList>
    </citation>
    <scope>NUCLEOTIDE SEQUENCE [LARGE SCALE GENOMIC DNA]</scope>
    <source>
        <strain evidence="6 7">XS-10</strain>
    </source>
</reference>
<dbReference type="Gene3D" id="3.40.50.620">
    <property type="entry name" value="HUPs"/>
    <property type="match status" value="2"/>
</dbReference>
<keyword evidence="7" id="KW-1185">Reference proteome</keyword>
<dbReference type="Pfam" id="PF00733">
    <property type="entry name" value="Asn_synthase"/>
    <property type="match status" value="1"/>
</dbReference>
<accession>A0A518RHI1</accession>
<dbReference type="SUPFAM" id="SSF52402">
    <property type="entry name" value="Adenine nucleotide alpha hydrolases-like"/>
    <property type="match status" value="1"/>
</dbReference>
<dbReference type="EMBL" id="CP042239">
    <property type="protein sequence ID" value="QDX26884.1"/>
    <property type="molecule type" value="Genomic_DNA"/>
</dbReference>
<dbReference type="SUPFAM" id="SSF56235">
    <property type="entry name" value="N-terminal nucleophile aminohydrolases (Ntn hydrolases)"/>
    <property type="match status" value="1"/>
</dbReference>
<proteinExistence type="inferred from homology"/>
<dbReference type="KEGG" id="ssua:FPZ54_13285"/>
<dbReference type="RefSeq" id="WP_145847933.1">
    <property type="nucleotide sequence ID" value="NZ_CP042239.1"/>
</dbReference>
<dbReference type="PANTHER" id="PTHR43284">
    <property type="entry name" value="ASPARAGINE SYNTHETASE (GLUTAMINE-HYDROLYZING)"/>
    <property type="match status" value="1"/>
</dbReference>
<evidence type="ECO:0000256" key="3">
    <source>
        <dbReference type="ARBA" id="ARBA00012737"/>
    </source>
</evidence>
<dbReference type="InterPro" id="IPR051786">
    <property type="entry name" value="ASN_synthetase/amidase"/>
</dbReference>